<proteinExistence type="predicted"/>
<dbReference type="InterPro" id="IPR014547">
    <property type="entry name" value="UCP028477"/>
</dbReference>
<reference evidence="2 3" key="1">
    <citation type="journal article" date="2008" name="Int. J. Syst. Evol. Microbiol.">
        <title>Luteimonas marina sp. nov., isolated from seawater.</title>
        <authorList>
            <person name="Baik K.S."/>
            <person name="Park S.C."/>
            <person name="Kim M.S."/>
            <person name="Kim E.M."/>
            <person name="Park C."/>
            <person name="Chun J."/>
            <person name="Seong C.N."/>
        </authorList>
    </citation>
    <scope>NUCLEOTIDE SEQUENCE [LARGE SCALE GENOMIC DNA]</scope>
    <source>
        <strain evidence="2 3">FR1330</strain>
    </source>
</reference>
<protein>
    <submittedName>
        <fullName evidence="2">DUF2145 domain-containing protein</fullName>
    </submittedName>
</protein>
<comment type="caution">
    <text evidence="2">The sequence shown here is derived from an EMBL/GenBank/DDBJ whole genome shotgun (WGS) entry which is preliminary data.</text>
</comment>
<feature type="region of interest" description="Disordered" evidence="1">
    <location>
        <begin position="1"/>
        <end position="151"/>
    </location>
</feature>
<accession>A0A5C5U6C9</accession>
<sequence length="449" mass="48818">MVQKYSTGRSSAGYFGDGACPGTPSGAKSARTFPKARRHAHPVPDPAVRIGPVRGDRADPGRHPVRRQPTVRGKPGRVGGSAGRDGRGAVRRRRVLGHRDRSQRRGGGADDFRGGDGRVGHRRDFGRSGEGARDRGRHRRRRHRGLGRLDPQRRRRIAVLRRQRTRAPAPALAQAAAVSRLLAGLLALLGFLSAHVEAGTHCEAVRMPPEKVAAAAETALRTAAALDRTDAPVALVARIGRDLSEHGLVYSHAGFAVRDHADGRWTVVHLLNECGSHRSGLYAQGLVNFFSDDLVNQDARIVWLQPDHAQRLADHLHALPANALYQPSYNLIARPGSRDYQNSTAWVLETLAATLPAAGDIRGRQDAWQVAARDGFRADTIHIPYSKRVLGGLFGSNIAFTDHGVGTRLSGDYPVVTVRSILRWLDERGHAEAQMEWRGGVLLARPGPG</sequence>
<dbReference type="AlphaFoldDB" id="A0A5C5U6C9"/>
<name>A0A5C5U6C9_9GAMM</name>
<evidence type="ECO:0000313" key="2">
    <source>
        <dbReference type="EMBL" id="TWT21162.1"/>
    </source>
</evidence>
<feature type="compositionally biased region" description="Basic and acidic residues" evidence="1">
    <location>
        <begin position="107"/>
        <end position="134"/>
    </location>
</feature>
<dbReference type="EMBL" id="VOHK01000003">
    <property type="protein sequence ID" value="TWT21162.1"/>
    <property type="molecule type" value="Genomic_DNA"/>
</dbReference>
<organism evidence="2 3">
    <name type="scientific">Luteimonas marina</name>
    <dbReference type="NCBI Taxonomy" id="488485"/>
    <lineage>
        <taxon>Bacteria</taxon>
        <taxon>Pseudomonadati</taxon>
        <taxon>Pseudomonadota</taxon>
        <taxon>Gammaproteobacteria</taxon>
        <taxon>Lysobacterales</taxon>
        <taxon>Lysobacteraceae</taxon>
        <taxon>Luteimonas</taxon>
    </lineage>
</organism>
<gene>
    <name evidence="2" type="ORF">FQY83_07295</name>
</gene>
<evidence type="ECO:0000256" key="1">
    <source>
        <dbReference type="SAM" id="MobiDB-lite"/>
    </source>
</evidence>
<dbReference type="Pfam" id="PF09916">
    <property type="entry name" value="DUF2145"/>
    <property type="match status" value="1"/>
</dbReference>
<dbReference type="Proteomes" id="UP000319980">
    <property type="component" value="Unassembled WGS sequence"/>
</dbReference>
<evidence type="ECO:0000313" key="3">
    <source>
        <dbReference type="Proteomes" id="UP000319980"/>
    </source>
</evidence>
<keyword evidence="3" id="KW-1185">Reference proteome</keyword>
<feature type="compositionally biased region" description="Basic residues" evidence="1">
    <location>
        <begin position="89"/>
        <end position="104"/>
    </location>
</feature>
<feature type="compositionally biased region" description="Polar residues" evidence="1">
    <location>
        <begin position="1"/>
        <end position="10"/>
    </location>
</feature>
<feature type="compositionally biased region" description="Basic residues" evidence="1">
    <location>
        <begin position="135"/>
        <end position="146"/>
    </location>
</feature>